<evidence type="ECO:0000313" key="2">
    <source>
        <dbReference type="Proteomes" id="UP000036681"/>
    </source>
</evidence>
<keyword evidence="2" id="KW-1185">Reference proteome</keyword>
<evidence type="ECO:0000256" key="1">
    <source>
        <dbReference type="SAM" id="SignalP"/>
    </source>
</evidence>
<dbReference type="Proteomes" id="UP000036681">
    <property type="component" value="Unplaced"/>
</dbReference>
<dbReference type="WBParaSite" id="ALUE_0001300901-mRNA-1">
    <property type="protein sequence ID" value="ALUE_0001300901-mRNA-1"/>
    <property type="gene ID" value="ALUE_0001300901"/>
</dbReference>
<evidence type="ECO:0000313" key="3">
    <source>
        <dbReference type="WBParaSite" id="ALUE_0001300901-mRNA-1"/>
    </source>
</evidence>
<feature type="signal peptide" evidence="1">
    <location>
        <begin position="1"/>
        <end position="17"/>
    </location>
</feature>
<proteinExistence type="predicted"/>
<protein>
    <submittedName>
        <fullName evidence="3">TIL domain-containing protein</fullName>
    </submittedName>
</protein>
<dbReference type="AlphaFoldDB" id="A0A0M3I782"/>
<reference evidence="3" key="1">
    <citation type="submission" date="2017-02" db="UniProtKB">
        <authorList>
            <consortium name="WormBaseParasite"/>
        </authorList>
    </citation>
    <scope>IDENTIFICATION</scope>
</reference>
<sequence>MTRGLFGFLPCVAQCGAAPYETIESPGGCSHQCNNWCGYTCKCGFRVDDQAVLAVSSSGRPLFIATVLLKSFLFFSSDTKRLPPSNLPGAMKEPMQARRALLLWISAPSAPQTDNE</sequence>
<organism evidence="2 3">
    <name type="scientific">Ascaris lumbricoides</name>
    <name type="common">Giant roundworm</name>
    <dbReference type="NCBI Taxonomy" id="6252"/>
    <lineage>
        <taxon>Eukaryota</taxon>
        <taxon>Metazoa</taxon>
        <taxon>Ecdysozoa</taxon>
        <taxon>Nematoda</taxon>
        <taxon>Chromadorea</taxon>
        <taxon>Rhabditida</taxon>
        <taxon>Spirurina</taxon>
        <taxon>Ascaridomorpha</taxon>
        <taxon>Ascaridoidea</taxon>
        <taxon>Ascarididae</taxon>
        <taxon>Ascaris</taxon>
    </lineage>
</organism>
<name>A0A0M3I782_ASCLU</name>
<keyword evidence="1" id="KW-0732">Signal</keyword>
<accession>A0A0M3I782</accession>
<feature type="chain" id="PRO_5005656998" evidence="1">
    <location>
        <begin position="18"/>
        <end position="116"/>
    </location>
</feature>